<dbReference type="InterPro" id="IPR002172">
    <property type="entry name" value="LDrepeatLR_classA_rpt"/>
</dbReference>
<protein>
    <submittedName>
        <fullName evidence="15">Ligand-gated ion channel 50</fullName>
    </submittedName>
</protein>
<dbReference type="PROSITE" id="PS00236">
    <property type="entry name" value="NEUROTR_ION_CHANNEL"/>
    <property type="match status" value="1"/>
</dbReference>
<gene>
    <name evidence="15" type="primary">lgc-50_1</name>
    <name evidence="15" type="ORF">E2C01_001422</name>
</gene>
<feature type="disulfide bond" evidence="12">
    <location>
        <begin position="291"/>
        <end position="306"/>
    </location>
</feature>
<dbReference type="InterPro" id="IPR016186">
    <property type="entry name" value="C-type_lectin-like/link_sf"/>
</dbReference>
<comment type="similarity">
    <text evidence="13">Belongs to the ligand-gated ion channel (TC 1.A.9) family.</text>
</comment>
<reference evidence="15 16" key="1">
    <citation type="submission" date="2019-05" db="EMBL/GenBank/DDBJ databases">
        <title>Another draft genome of Portunus trituberculatus and its Hox gene families provides insights of decapod evolution.</title>
        <authorList>
            <person name="Jeong J.-H."/>
            <person name="Song I."/>
            <person name="Kim S."/>
            <person name="Choi T."/>
            <person name="Kim D."/>
            <person name="Ryu S."/>
            <person name="Kim W."/>
        </authorList>
    </citation>
    <scope>NUCLEOTIDE SEQUENCE [LARGE SCALE GENOMIC DNA]</scope>
    <source>
        <tissue evidence="15">Muscle</tissue>
    </source>
</reference>
<dbReference type="OrthoDB" id="6339877at2759"/>
<name>A0A5B7CH91_PORTR</name>
<feature type="disulfide bond" evidence="12">
    <location>
        <begin position="279"/>
        <end position="297"/>
    </location>
</feature>
<evidence type="ECO:0000256" key="4">
    <source>
        <dbReference type="ARBA" id="ARBA00022475"/>
    </source>
</evidence>
<dbReference type="Gene3D" id="1.20.58.390">
    <property type="entry name" value="Neurotransmitter-gated ion-channel transmembrane domain"/>
    <property type="match status" value="1"/>
</dbReference>
<dbReference type="AlphaFoldDB" id="A0A5B7CH91"/>
<keyword evidence="16" id="KW-1185">Reference proteome</keyword>
<feature type="disulfide bond" evidence="12">
    <location>
        <begin position="272"/>
        <end position="284"/>
    </location>
</feature>
<evidence type="ECO:0000256" key="8">
    <source>
        <dbReference type="ARBA" id="ARBA00023065"/>
    </source>
</evidence>
<dbReference type="Pfam" id="PF00057">
    <property type="entry name" value="Ldl_recept_a"/>
    <property type="match status" value="1"/>
</dbReference>
<evidence type="ECO:0000256" key="11">
    <source>
        <dbReference type="ARBA" id="ARBA00023303"/>
    </source>
</evidence>
<feature type="transmembrane region" description="Helical" evidence="13">
    <location>
        <begin position="697"/>
        <end position="723"/>
    </location>
</feature>
<keyword evidence="9 13" id="KW-0472">Membrane</keyword>
<dbReference type="SUPFAM" id="SSF56436">
    <property type="entry name" value="C-type lectin-like"/>
    <property type="match status" value="1"/>
</dbReference>
<keyword evidence="7 13" id="KW-1133">Transmembrane helix</keyword>
<accession>A0A5B7CH91</accession>
<dbReference type="InterPro" id="IPR006202">
    <property type="entry name" value="Neur_chan_lig-bd"/>
</dbReference>
<dbReference type="PRINTS" id="PR00253">
    <property type="entry name" value="GABAARECEPTR"/>
</dbReference>
<dbReference type="SUPFAM" id="SSF57424">
    <property type="entry name" value="LDL receptor-like module"/>
    <property type="match status" value="1"/>
</dbReference>
<dbReference type="InterPro" id="IPR016187">
    <property type="entry name" value="CTDL_fold"/>
</dbReference>
<evidence type="ECO:0000256" key="5">
    <source>
        <dbReference type="ARBA" id="ARBA00022692"/>
    </source>
</evidence>
<keyword evidence="8 13" id="KW-0406">Ion transport</keyword>
<dbReference type="InterPro" id="IPR038050">
    <property type="entry name" value="Neuro_actylchol_rec"/>
</dbReference>
<organism evidence="15 16">
    <name type="scientific">Portunus trituberculatus</name>
    <name type="common">Swimming crab</name>
    <name type="synonym">Neptunus trituberculatus</name>
    <dbReference type="NCBI Taxonomy" id="210409"/>
    <lineage>
        <taxon>Eukaryota</taxon>
        <taxon>Metazoa</taxon>
        <taxon>Ecdysozoa</taxon>
        <taxon>Arthropoda</taxon>
        <taxon>Crustacea</taxon>
        <taxon>Multicrustacea</taxon>
        <taxon>Malacostraca</taxon>
        <taxon>Eumalacostraca</taxon>
        <taxon>Eucarida</taxon>
        <taxon>Decapoda</taxon>
        <taxon>Pleocyemata</taxon>
        <taxon>Brachyura</taxon>
        <taxon>Eubrachyura</taxon>
        <taxon>Portunoidea</taxon>
        <taxon>Portunidae</taxon>
        <taxon>Portuninae</taxon>
        <taxon>Portunus</taxon>
    </lineage>
</organism>
<evidence type="ECO:0000256" key="6">
    <source>
        <dbReference type="ARBA" id="ARBA00022729"/>
    </source>
</evidence>
<dbReference type="InterPro" id="IPR036055">
    <property type="entry name" value="LDL_receptor-like_sf"/>
</dbReference>
<evidence type="ECO:0000256" key="9">
    <source>
        <dbReference type="ARBA" id="ARBA00023136"/>
    </source>
</evidence>
<dbReference type="Pfam" id="PF02931">
    <property type="entry name" value="Neur_chan_LBD"/>
    <property type="match status" value="1"/>
</dbReference>
<dbReference type="Proteomes" id="UP000324222">
    <property type="component" value="Unassembled WGS sequence"/>
</dbReference>
<evidence type="ECO:0000313" key="16">
    <source>
        <dbReference type="Proteomes" id="UP000324222"/>
    </source>
</evidence>
<dbReference type="InterPro" id="IPR018000">
    <property type="entry name" value="Neurotransmitter_ion_chnl_CS"/>
</dbReference>
<dbReference type="SUPFAM" id="SSF63712">
    <property type="entry name" value="Nicotinic receptor ligand binding domain-like"/>
    <property type="match status" value="1"/>
</dbReference>
<keyword evidence="3 13" id="KW-0813">Transport</keyword>
<sequence>MARQTGSMKASVAVENHAHALRHQIAAVVFRPLEEVCFSQTRRTIKVFQKRQTLQRALHFCRVVGGILAVPKTAKENALVYEASRDQAEYCSGNVGFSYLWLGANDQAVERTWRYWESETPLTWENTWRGTGPNGGAMENCLVMLYGVYPGYWSDIACLDTYSFCVPCEFDELPVMYLKGPALCESSPFNQKYLLGEMHDGQPSLKGFFHTDIYWNSTMGVWILQSIKVAAWAVWEPKRGVHYPLGTHQWKVMSVLCGLEVGTIANLTLSVCGQGMFTCEDGTCISLQKRCDLRVDCPDQSDEYQCSLIDVPQDYQNNIPPQSTALNQSLAIHFTINIISFPSVATQDLTFVTTFQLLLRWRDPRLSYLNLKTDRTLNIISEDNKKRIWTPRVFFSNAHGNVFTNLNQGSRVECVQEGSSVVGGPHHTREVNIFSGYENSLEMGQLYSVTYSCDFELLMFPFDAQVCKMKFMLVSASASYMTLVPTLANYTGKTSLIEYSIGHLTMRTLPNEEFSSIAVEVRFMRRYGFYLLTLYIPTTLLMLIAYATLYFNPDDFNSRIVVALTSLLVLSSLFTQLVDVWLFFSIVMIFNVVMLQTLADFSQQAILNKGGRLAKAFKKIRKFLRELGNNKDTGVDTPVQDLRTSGDIITHIKAAEEDGHEKPWAANGNNWHREEPSRLPVYGRAFRRKNWSENKDVNMSLMMFSRIILPVIFCIFNACYWGAAIV</sequence>
<dbReference type="SUPFAM" id="SSF90112">
    <property type="entry name" value="Neurotransmitter-gated ion-channel transmembrane pore"/>
    <property type="match status" value="1"/>
</dbReference>
<comment type="subcellular location">
    <subcellularLocation>
        <location evidence="2">Cell membrane</location>
    </subcellularLocation>
    <subcellularLocation>
        <location evidence="1">Membrane</location>
        <topology evidence="1">Multi-pass membrane protein</topology>
    </subcellularLocation>
</comment>
<dbReference type="Gene3D" id="4.10.400.10">
    <property type="entry name" value="Low-density Lipoprotein Receptor"/>
    <property type="match status" value="1"/>
</dbReference>
<dbReference type="InterPro" id="IPR036719">
    <property type="entry name" value="Neuro-gated_channel_TM_sf"/>
</dbReference>
<dbReference type="InterPro" id="IPR006028">
    <property type="entry name" value="GABAA/Glycine_rcpt"/>
</dbReference>
<dbReference type="PROSITE" id="PS50041">
    <property type="entry name" value="C_TYPE_LECTIN_2"/>
    <property type="match status" value="1"/>
</dbReference>
<dbReference type="EMBL" id="VSRR010000045">
    <property type="protein sequence ID" value="MPC08829.1"/>
    <property type="molecule type" value="Genomic_DNA"/>
</dbReference>
<evidence type="ECO:0000256" key="12">
    <source>
        <dbReference type="PROSITE-ProRule" id="PRU00124"/>
    </source>
</evidence>
<keyword evidence="4" id="KW-1003">Cell membrane</keyword>
<dbReference type="Pfam" id="PF00059">
    <property type="entry name" value="Lectin_C"/>
    <property type="match status" value="1"/>
</dbReference>
<dbReference type="CDD" id="cd00112">
    <property type="entry name" value="LDLa"/>
    <property type="match status" value="1"/>
</dbReference>
<dbReference type="Gene3D" id="2.70.170.10">
    <property type="entry name" value="Neurotransmitter-gated ion-channel ligand-binding domain"/>
    <property type="match status" value="1"/>
</dbReference>
<evidence type="ECO:0000256" key="10">
    <source>
        <dbReference type="ARBA" id="ARBA00023157"/>
    </source>
</evidence>
<keyword evidence="6" id="KW-0732">Signal</keyword>
<dbReference type="GO" id="GO:0005230">
    <property type="term" value="F:extracellular ligand-gated monoatomic ion channel activity"/>
    <property type="evidence" value="ECO:0007669"/>
    <property type="project" value="InterPro"/>
</dbReference>
<evidence type="ECO:0000256" key="1">
    <source>
        <dbReference type="ARBA" id="ARBA00004141"/>
    </source>
</evidence>
<feature type="domain" description="C-type lectin" evidence="14">
    <location>
        <begin position="33"/>
        <end position="167"/>
    </location>
</feature>
<evidence type="ECO:0000256" key="3">
    <source>
        <dbReference type="ARBA" id="ARBA00022448"/>
    </source>
</evidence>
<keyword evidence="10 12" id="KW-1015">Disulfide bond</keyword>
<evidence type="ECO:0000256" key="7">
    <source>
        <dbReference type="ARBA" id="ARBA00022989"/>
    </source>
</evidence>
<proteinExistence type="inferred from homology"/>
<dbReference type="InterPro" id="IPR023415">
    <property type="entry name" value="LDLR_class-A_CS"/>
</dbReference>
<dbReference type="InterPro" id="IPR036734">
    <property type="entry name" value="Neur_chan_lig-bd_sf"/>
</dbReference>
<dbReference type="SMART" id="SM00192">
    <property type="entry name" value="LDLa"/>
    <property type="match status" value="1"/>
</dbReference>
<feature type="transmembrane region" description="Helical" evidence="13">
    <location>
        <begin position="580"/>
        <end position="599"/>
    </location>
</feature>
<dbReference type="GO" id="GO:0005886">
    <property type="term" value="C:plasma membrane"/>
    <property type="evidence" value="ECO:0007669"/>
    <property type="project" value="UniProtKB-SubCell"/>
</dbReference>
<comment type="caution">
    <text evidence="15">The sequence shown here is derived from an EMBL/GenBank/DDBJ whole genome shotgun (WGS) entry which is preliminary data.</text>
</comment>
<dbReference type="SMART" id="SM00034">
    <property type="entry name" value="CLECT"/>
    <property type="match status" value="1"/>
</dbReference>
<keyword evidence="5 13" id="KW-0812">Transmembrane</keyword>
<dbReference type="GO" id="GO:0004888">
    <property type="term" value="F:transmembrane signaling receptor activity"/>
    <property type="evidence" value="ECO:0007669"/>
    <property type="project" value="InterPro"/>
</dbReference>
<evidence type="ECO:0000259" key="14">
    <source>
        <dbReference type="PROSITE" id="PS50041"/>
    </source>
</evidence>
<feature type="transmembrane region" description="Helical" evidence="13">
    <location>
        <begin position="527"/>
        <end position="549"/>
    </location>
</feature>
<dbReference type="PRINTS" id="PR00252">
    <property type="entry name" value="NRIONCHANNEL"/>
</dbReference>
<dbReference type="PROSITE" id="PS01209">
    <property type="entry name" value="LDLRA_1"/>
    <property type="match status" value="1"/>
</dbReference>
<evidence type="ECO:0000256" key="13">
    <source>
        <dbReference type="RuleBase" id="RU000687"/>
    </source>
</evidence>
<keyword evidence="11 13" id="KW-0407">Ion channel</keyword>
<dbReference type="Gene3D" id="3.10.100.10">
    <property type="entry name" value="Mannose-Binding Protein A, subunit A"/>
    <property type="match status" value="1"/>
</dbReference>
<dbReference type="InterPro" id="IPR006201">
    <property type="entry name" value="Neur_channel"/>
</dbReference>
<comment type="caution">
    <text evidence="13">Lacks conserved residue(s) required for the propagation of feature annotation.</text>
</comment>
<dbReference type="PROSITE" id="PS50068">
    <property type="entry name" value="LDLRA_2"/>
    <property type="match status" value="1"/>
</dbReference>
<evidence type="ECO:0000256" key="2">
    <source>
        <dbReference type="ARBA" id="ARBA00004236"/>
    </source>
</evidence>
<evidence type="ECO:0000313" key="15">
    <source>
        <dbReference type="EMBL" id="MPC08829.1"/>
    </source>
</evidence>
<dbReference type="InterPro" id="IPR001304">
    <property type="entry name" value="C-type_lectin-like"/>
</dbReference>
<dbReference type="PANTHER" id="PTHR18945">
    <property type="entry name" value="NEUROTRANSMITTER GATED ION CHANNEL"/>
    <property type="match status" value="1"/>
</dbReference>